<reference evidence="2 3" key="1">
    <citation type="submission" date="2016-05" db="EMBL/GenBank/DDBJ databases">
        <title>Genome sequencing of Trichophyton rubrum CMCC(F)T1i isolated from hair.</title>
        <authorList>
            <person name="Zhan P."/>
            <person name="Tao Y."/>
            <person name="Liu W."/>
        </authorList>
    </citation>
    <scope>NUCLEOTIDE SEQUENCE [LARGE SCALE GENOMIC DNA]</scope>
    <source>
        <strain evidence="3">CMCC(F)T1i</strain>
    </source>
</reference>
<sequence length="123" mass="14242">MSSDRGGRLLVSFWSTDERQLSESNYLAREQAQGWLASGLLELRRRRGRAFSCLRAGLAGEDEPNRAGRSRQRQRQRQRQPAAVEAGDRRRSDEAVYDCPVRPARTLWQRKREKGEEDGRRKA</sequence>
<evidence type="ECO:0000256" key="1">
    <source>
        <dbReference type="SAM" id="MobiDB-lite"/>
    </source>
</evidence>
<protein>
    <submittedName>
        <fullName evidence="2">Uncharacterized protein</fullName>
    </submittedName>
</protein>
<feature type="compositionally biased region" description="Basic residues" evidence="1">
    <location>
        <begin position="68"/>
        <end position="78"/>
    </location>
</feature>
<proteinExistence type="predicted"/>
<comment type="caution">
    <text evidence="2">The sequence shown here is derived from an EMBL/GenBank/DDBJ whole genome shotgun (WGS) entry which is preliminary data.</text>
</comment>
<gene>
    <name evidence="2" type="ORF">A7C99_1175</name>
</gene>
<evidence type="ECO:0000313" key="2">
    <source>
        <dbReference type="EMBL" id="OAL67311.1"/>
    </source>
</evidence>
<dbReference type="AlphaFoldDB" id="A0A178F4P3"/>
<name>A0A178F4P3_TRIRU</name>
<organism evidence="2 3">
    <name type="scientific">Trichophyton rubrum</name>
    <name type="common">Athlete's foot fungus</name>
    <name type="synonym">Epidermophyton rubrum</name>
    <dbReference type="NCBI Taxonomy" id="5551"/>
    <lineage>
        <taxon>Eukaryota</taxon>
        <taxon>Fungi</taxon>
        <taxon>Dikarya</taxon>
        <taxon>Ascomycota</taxon>
        <taxon>Pezizomycotina</taxon>
        <taxon>Eurotiomycetes</taxon>
        <taxon>Eurotiomycetidae</taxon>
        <taxon>Onygenales</taxon>
        <taxon>Arthrodermataceae</taxon>
        <taxon>Trichophyton</taxon>
    </lineage>
</organism>
<feature type="region of interest" description="Disordered" evidence="1">
    <location>
        <begin position="57"/>
        <end position="98"/>
    </location>
</feature>
<dbReference type="EMBL" id="LHPM01000010">
    <property type="protein sequence ID" value="OAL67311.1"/>
    <property type="molecule type" value="Genomic_DNA"/>
</dbReference>
<dbReference type="Proteomes" id="UP000243015">
    <property type="component" value="Unassembled WGS sequence"/>
</dbReference>
<evidence type="ECO:0000313" key="3">
    <source>
        <dbReference type="Proteomes" id="UP000243015"/>
    </source>
</evidence>
<accession>A0A178F4P3</accession>